<gene>
    <name evidence="2" type="ORF">AB1Y20_022198</name>
</gene>
<accession>A0AB34JGD6</accession>
<evidence type="ECO:0000313" key="3">
    <source>
        <dbReference type="Proteomes" id="UP001515480"/>
    </source>
</evidence>
<protein>
    <submittedName>
        <fullName evidence="2">Uncharacterized protein</fullName>
    </submittedName>
</protein>
<evidence type="ECO:0000313" key="2">
    <source>
        <dbReference type="EMBL" id="KAL1520624.1"/>
    </source>
</evidence>
<feature type="region of interest" description="Disordered" evidence="1">
    <location>
        <begin position="208"/>
        <end position="241"/>
    </location>
</feature>
<dbReference type="Proteomes" id="UP001515480">
    <property type="component" value="Unassembled WGS sequence"/>
</dbReference>
<dbReference type="AlphaFoldDB" id="A0AB34JGD6"/>
<dbReference type="EMBL" id="JBGBPQ010000008">
    <property type="protein sequence ID" value="KAL1520624.1"/>
    <property type="molecule type" value="Genomic_DNA"/>
</dbReference>
<feature type="compositionally biased region" description="Polar residues" evidence="1">
    <location>
        <begin position="230"/>
        <end position="241"/>
    </location>
</feature>
<keyword evidence="3" id="KW-1185">Reference proteome</keyword>
<comment type="caution">
    <text evidence="2">The sequence shown here is derived from an EMBL/GenBank/DDBJ whole genome shotgun (WGS) entry which is preliminary data.</text>
</comment>
<organism evidence="2 3">
    <name type="scientific">Prymnesium parvum</name>
    <name type="common">Toxic golden alga</name>
    <dbReference type="NCBI Taxonomy" id="97485"/>
    <lineage>
        <taxon>Eukaryota</taxon>
        <taxon>Haptista</taxon>
        <taxon>Haptophyta</taxon>
        <taxon>Prymnesiophyceae</taxon>
        <taxon>Prymnesiales</taxon>
        <taxon>Prymnesiaceae</taxon>
        <taxon>Prymnesium</taxon>
    </lineage>
</organism>
<reference evidence="2 3" key="1">
    <citation type="journal article" date="2024" name="Science">
        <title>Giant polyketide synthase enzymes in the biosynthesis of giant marine polyether toxins.</title>
        <authorList>
            <person name="Fallon T.R."/>
            <person name="Shende V.V."/>
            <person name="Wierzbicki I.H."/>
            <person name="Pendleton A.L."/>
            <person name="Watervoot N.F."/>
            <person name="Auber R.P."/>
            <person name="Gonzalez D.J."/>
            <person name="Wisecaver J.H."/>
            <person name="Moore B.S."/>
        </authorList>
    </citation>
    <scope>NUCLEOTIDE SEQUENCE [LARGE SCALE GENOMIC DNA]</scope>
    <source>
        <strain evidence="2 3">12B1</strain>
    </source>
</reference>
<name>A0AB34JGD6_PRYPA</name>
<proteinExistence type="predicted"/>
<sequence>MTEGGPLDRLPAMVSTSLAAMQEMRRDMLLPSETLMQCMSDVAQVHEMMENVRHRCECRVSQSTLEQNALMELHELYHAVLFETHAMARLPPQVMAGLPAHQVAAQALMNERMAQLPWSNEPSTLAQHSNSLFASPHCAGACLHAGMSYSSHLPAHNQIVDTGPSLLGSVEGASAMITSPRLALDPSTRAHLTKLPFAQGIVTFDGVRDPDSPTLHRHCPPADHACAGDKQSSTNTESTMS</sequence>
<evidence type="ECO:0000256" key="1">
    <source>
        <dbReference type="SAM" id="MobiDB-lite"/>
    </source>
</evidence>